<keyword evidence="4" id="KW-1185">Reference proteome</keyword>
<proteinExistence type="predicted"/>
<sequence>MTTTTTQNSIPASTGPRKSDRLIPWYFVGGFAIMLFANVCLIVFSQTSWVGLVSDHAFEDGNNYNEAIADAKAQSDLGWRTKVSVEGIINNEATITVLFRDKAQQPISGAKMEAVLMRNDRDDVDEKIMLNEVSPGEYRTRASVPVYGNWKLRIVAHAQNHDYQVVEDVLIKQ</sequence>
<dbReference type="Proteomes" id="UP000233597">
    <property type="component" value="Unassembled WGS sequence"/>
</dbReference>
<dbReference type="Pfam" id="PF05751">
    <property type="entry name" value="FixH"/>
    <property type="match status" value="1"/>
</dbReference>
<evidence type="ECO:0008006" key="6">
    <source>
        <dbReference type="Google" id="ProtNLM"/>
    </source>
</evidence>
<evidence type="ECO:0000313" key="3">
    <source>
        <dbReference type="EMBL" id="PKR50617.1"/>
    </source>
</evidence>
<dbReference type="AlphaFoldDB" id="A0A2N3KJ58"/>
<feature type="transmembrane region" description="Helical" evidence="1">
    <location>
        <begin position="23"/>
        <end position="44"/>
    </location>
</feature>
<evidence type="ECO:0000313" key="2">
    <source>
        <dbReference type="EMBL" id="AUG51636.1"/>
    </source>
</evidence>
<gene>
    <name evidence="3" type="ORF">COO20_20975</name>
    <name evidence="2" type="ORF">CSC3H3_02100</name>
</gene>
<dbReference type="KEGG" id="thac:CSC3H3_02100"/>
<dbReference type="EMBL" id="CP024199">
    <property type="protein sequence ID" value="AUG51636.1"/>
    <property type="molecule type" value="Genomic_DNA"/>
</dbReference>
<reference evidence="3 5" key="1">
    <citation type="submission" date="2017-09" db="EMBL/GenBank/DDBJ databases">
        <title>Biodiversity and function of Thalassospira species in the particle-attached aromatic-hydrocarbon-degrading consortia from the surface seawater of the South China Sea.</title>
        <authorList>
            <person name="Dong C."/>
            <person name="Liu R."/>
            <person name="Shao Z."/>
        </authorList>
    </citation>
    <scope>NUCLEOTIDE SEQUENCE [LARGE SCALE GENOMIC DNA]</scope>
    <source>
        <strain evidence="3 5">CSC1P2</strain>
    </source>
</reference>
<protein>
    <recommendedName>
        <fullName evidence="6">Nitrogen fixation protein FixH</fullName>
    </recommendedName>
</protein>
<keyword evidence="1" id="KW-0812">Transmembrane</keyword>
<organism evidence="3 5">
    <name type="scientific">Thalassospira marina</name>
    <dbReference type="NCBI Taxonomy" id="2048283"/>
    <lineage>
        <taxon>Bacteria</taxon>
        <taxon>Pseudomonadati</taxon>
        <taxon>Pseudomonadota</taxon>
        <taxon>Alphaproteobacteria</taxon>
        <taxon>Rhodospirillales</taxon>
        <taxon>Thalassospiraceae</taxon>
        <taxon>Thalassospira</taxon>
    </lineage>
</organism>
<evidence type="ECO:0000313" key="4">
    <source>
        <dbReference type="Proteomes" id="UP000233458"/>
    </source>
</evidence>
<dbReference type="InterPro" id="IPR008620">
    <property type="entry name" value="FixH"/>
</dbReference>
<accession>A0A2N3KJ58</accession>
<reference evidence="2 4" key="2">
    <citation type="submission" date="2017-10" db="EMBL/GenBank/DDBJ databases">
        <title>Biodiversity and function of Thalassospira species in the particle-attached aromatic-hydrocarbon-degrading consortia from the surface seawater of the China South Sea.</title>
        <authorList>
            <person name="Dong C."/>
            <person name="Liu R."/>
            <person name="Shao Z."/>
        </authorList>
    </citation>
    <scope>NUCLEOTIDE SEQUENCE [LARGE SCALE GENOMIC DNA]</scope>
    <source>
        <strain evidence="2 4">CSC3H3</strain>
    </source>
</reference>
<dbReference type="RefSeq" id="WP_101270133.1">
    <property type="nucleotide sequence ID" value="NZ_CP024199.1"/>
</dbReference>
<keyword evidence="1" id="KW-1133">Transmembrane helix</keyword>
<dbReference type="Proteomes" id="UP000233458">
    <property type="component" value="Chromosome"/>
</dbReference>
<name>A0A2N3KJ58_9PROT</name>
<evidence type="ECO:0000256" key="1">
    <source>
        <dbReference type="SAM" id="Phobius"/>
    </source>
</evidence>
<keyword evidence="1" id="KW-0472">Membrane</keyword>
<dbReference type="EMBL" id="NWTK01000016">
    <property type="protein sequence ID" value="PKR50617.1"/>
    <property type="molecule type" value="Genomic_DNA"/>
</dbReference>
<dbReference type="OrthoDB" id="1495896at2"/>
<evidence type="ECO:0000313" key="5">
    <source>
        <dbReference type="Proteomes" id="UP000233597"/>
    </source>
</evidence>